<reference evidence="1" key="1">
    <citation type="submission" date="2018-11" db="EMBL/GenBank/DDBJ databases">
        <authorList>
            <consortium name="Pathogen Informatics"/>
        </authorList>
    </citation>
    <scope>NUCLEOTIDE SEQUENCE</scope>
</reference>
<keyword evidence="2" id="KW-1185">Reference proteome</keyword>
<name>A0A448X1P9_9PLAT</name>
<dbReference type="EMBL" id="CAAALY010076256">
    <property type="protein sequence ID" value="VEL25791.1"/>
    <property type="molecule type" value="Genomic_DNA"/>
</dbReference>
<evidence type="ECO:0000313" key="1">
    <source>
        <dbReference type="EMBL" id="VEL25791.1"/>
    </source>
</evidence>
<sequence length="95" mass="11547">MFKSHFNNLLQQILPRYWTNYCRKLVANRNCVLHQVLGNSSQPQWWRLLENLRYWGYVLRNTKVIYIAAPYLAYTGYFFESLTILHQSDYLTFFS</sequence>
<comment type="caution">
    <text evidence="1">The sequence shown here is derived from an EMBL/GenBank/DDBJ whole genome shotgun (WGS) entry which is preliminary data.</text>
</comment>
<organism evidence="1 2">
    <name type="scientific">Protopolystoma xenopodis</name>
    <dbReference type="NCBI Taxonomy" id="117903"/>
    <lineage>
        <taxon>Eukaryota</taxon>
        <taxon>Metazoa</taxon>
        <taxon>Spiralia</taxon>
        <taxon>Lophotrochozoa</taxon>
        <taxon>Platyhelminthes</taxon>
        <taxon>Monogenea</taxon>
        <taxon>Polyopisthocotylea</taxon>
        <taxon>Polystomatidea</taxon>
        <taxon>Polystomatidae</taxon>
        <taxon>Protopolystoma</taxon>
    </lineage>
</organism>
<proteinExistence type="predicted"/>
<accession>A0A448X1P9</accession>
<dbReference type="Proteomes" id="UP000784294">
    <property type="component" value="Unassembled WGS sequence"/>
</dbReference>
<evidence type="ECO:0000313" key="2">
    <source>
        <dbReference type="Proteomes" id="UP000784294"/>
    </source>
</evidence>
<dbReference type="AlphaFoldDB" id="A0A448X1P9"/>
<gene>
    <name evidence="1" type="ORF">PXEA_LOCUS19231</name>
</gene>
<protein>
    <submittedName>
        <fullName evidence="1">Uncharacterized protein</fullName>
    </submittedName>
</protein>